<reference evidence="3" key="1">
    <citation type="submission" date="2018-05" db="EMBL/GenBank/DDBJ databases">
        <authorList>
            <person name="Lanie J.A."/>
            <person name="Ng W.-L."/>
            <person name="Kazmierczak K.M."/>
            <person name="Andrzejewski T.M."/>
            <person name="Davidsen T.M."/>
            <person name="Wayne K.J."/>
            <person name="Tettelin H."/>
            <person name="Glass J.I."/>
            <person name="Rusch D."/>
            <person name="Podicherti R."/>
            <person name="Tsui H.-C.T."/>
            <person name="Winkler M.E."/>
        </authorList>
    </citation>
    <scope>NUCLEOTIDE SEQUENCE</scope>
</reference>
<name>A0A382Q2E3_9ZZZZ</name>
<gene>
    <name evidence="3" type="ORF">METZ01_LOCUS331255</name>
</gene>
<dbReference type="AlphaFoldDB" id="A0A382Q2E3"/>
<feature type="transmembrane region" description="Helical" evidence="2">
    <location>
        <begin position="249"/>
        <end position="267"/>
    </location>
</feature>
<feature type="transmembrane region" description="Helical" evidence="2">
    <location>
        <begin position="85"/>
        <end position="105"/>
    </location>
</feature>
<evidence type="ECO:0000256" key="1">
    <source>
        <dbReference type="SAM" id="MobiDB-lite"/>
    </source>
</evidence>
<feature type="region of interest" description="Disordered" evidence="1">
    <location>
        <begin position="1"/>
        <end position="47"/>
    </location>
</feature>
<feature type="transmembrane region" description="Helical" evidence="2">
    <location>
        <begin position="149"/>
        <end position="168"/>
    </location>
</feature>
<feature type="transmembrane region" description="Helical" evidence="2">
    <location>
        <begin position="188"/>
        <end position="212"/>
    </location>
</feature>
<sequence length="286" mass="31633">MAEETDSENDSQEEGMDENKGFETEDSKEIEGETEESNEDDESFPAPIDYTTKLGIEEEDEPEEPFIKRNIKNAIKYLDGKSRSVVINALSIFIISVLNFIVWNFTELEVLKYVGTILAIFLLIACGLGILISFNVHNVEAKKNEDVRTSGLILSSGSILIALFFMLDEIRENSCLTEYTEISCDGNVSLRAVTTIAVYTGSFGVVMLIYGLGLLERGLVLYAAAIAFGGSLILTIVLLMSVFNWIEESVWLLLVPLLFLGMGIAGLHHRRYQLAGFVIGCYIAGL</sequence>
<protein>
    <submittedName>
        <fullName evidence="3">Uncharacterized protein</fullName>
    </submittedName>
</protein>
<evidence type="ECO:0000256" key="2">
    <source>
        <dbReference type="SAM" id="Phobius"/>
    </source>
</evidence>
<dbReference type="EMBL" id="UINC01110710">
    <property type="protein sequence ID" value="SVC78401.1"/>
    <property type="molecule type" value="Genomic_DNA"/>
</dbReference>
<keyword evidence="2" id="KW-0472">Membrane</keyword>
<feature type="transmembrane region" description="Helical" evidence="2">
    <location>
        <begin position="219"/>
        <end position="243"/>
    </location>
</feature>
<proteinExistence type="predicted"/>
<feature type="non-terminal residue" evidence="3">
    <location>
        <position position="286"/>
    </location>
</feature>
<evidence type="ECO:0000313" key="3">
    <source>
        <dbReference type="EMBL" id="SVC78401.1"/>
    </source>
</evidence>
<feature type="compositionally biased region" description="Basic and acidic residues" evidence="1">
    <location>
        <begin position="17"/>
        <end position="31"/>
    </location>
</feature>
<feature type="compositionally biased region" description="Acidic residues" evidence="1">
    <location>
        <begin position="32"/>
        <end position="43"/>
    </location>
</feature>
<accession>A0A382Q2E3</accession>
<feature type="transmembrane region" description="Helical" evidence="2">
    <location>
        <begin position="117"/>
        <end position="137"/>
    </location>
</feature>
<keyword evidence="2" id="KW-1133">Transmembrane helix</keyword>
<keyword evidence="2" id="KW-0812">Transmembrane</keyword>
<organism evidence="3">
    <name type="scientific">marine metagenome</name>
    <dbReference type="NCBI Taxonomy" id="408172"/>
    <lineage>
        <taxon>unclassified sequences</taxon>
        <taxon>metagenomes</taxon>
        <taxon>ecological metagenomes</taxon>
    </lineage>
</organism>
<feature type="compositionally biased region" description="Acidic residues" evidence="1">
    <location>
        <begin position="1"/>
        <end position="16"/>
    </location>
</feature>